<feature type="region of interest" description="Disordered" evidence="1">
    <location>
        <begin position="1"/>
        <end position="36"/>
    </location>
</feature>
<dbReference type="AlphaFoldDB" id="A0AA40G906"/>
<evidence type="ECO:0000256" key="1">
    <source>
        <dbReference type="SAM" id="MobiDB-lite"/>
    </source>
</evidence>
<dbReference type="EMBL" id="JAHYIQ010000003">
    <property type="protein sequence ID" value="KAK1133345.1"/>
    <property type="molecule type" value="Genomic_DNA"/>
</dbReference>
<organism evidence="2 3">
    <name type="scientific">Melipona bicolor</name>
    <dbReference type="NCBI Taxonomy" id="60889"/>
    <lineage>
        <taxon>Eukaryota</taxon>
        <taxon>Metazoa</taxon>
        <taxon>Ecdysozoa</taxon>
        <taxon>Arthropoda</taxon>
        <taxon>Hexapoda</taxon>
        <taxon>Insecta</taxon>
        <taxon>Pterygota</taxon>
        <taxon>Neoptera</taxon>
        <taxon>Endopterygota</taxon>
        <taxon>Hymenoptera</taxon>
        <taxon>Apocrita</taxon>
        <taxon>Aculeata</taxon>
        <taxon>Apoidea</taxon>
        <taxon>Anthophila</taxon>
        <taxon>Apidae</taxon>
        <taxon>Melipona</taxon>
    </lineage>
</organism>
<evidence type="ECO:0000313" key="3">
    <source>
        <dbReference type="Proteomes" id="UP001177670"/>
    </source>
</evidence>
<protein>
    <submittedName>
        <fullName evidence="2">Uncharacterized protein</fullName>
    </submittedName>
</protein>
<evidence type="ECO:0000313" key="2">
    <source>
        <dbReference type="EMBL" id="KAK1133345.1"/>
    </source>
</evidence>
<dbReference type="Proteomes" id="UP001177670">
    <property type="component" value="Unassembled WGS sequence"/>
</dbReference>
<comment type="caution">
    <text evidence="2">The sequence shown here is derived from an EMBL/GenBank/DDBJ whole genome shotgun (WGS) entry which is preliminary data.</text>
</comment>
<feature type="compositionally biased region" description="Basic and acidic residues" evidence="1">
    <location>
        <begin position="1"/>
        <end position="10"/>
    </location>
</feature>
<name>A0AA40G906_9HYME</name>
<accession>A0AA40G906</accession>
<sequence>MRKTWKDLRWSTRKKRSSKAEEEKGIPPRNQGAKSIFPKSEGKKRIYLESLFIKKKGKEFFERFIGSFFVFVIFAKRLKAQRRKDVLGFHFSPCGTRRMFDNCDSRGDVWYDRL</sequence>
<reference evidence="2" key="1">
    <citation type="submission" date="2021-10" db="EMBL/GenBank/DDBJ databases">
        <title>Melipona bicolor Genome sequencing and assembly.</title>
        <authorList>
            <person name="Araujo N.S."/>
            <person name="Arias M.C."/>
        </authorList>
    </citation>
    <scope>NUCLEOTIDE SEQUENCE</scope>
    <source>
        <strain evidence="2">USP_2M_L1-L4_2017</strain>
        <tissue evidence="2">Whole body</tissue>
    </source>
</reference>
<gene>
    <name evidence="2" type="ORF">K0M31_011160</name>
</gene>
<keyword evidence="3" id="KW-1185">Reference proteome</keyword>
<proteinExistence type="predicted"/>